<organism evidence="2 3">
    <name type="scientific">Hirschia baltica (strain ATCC 49814 / DSM 5838 / IFAM 1418)</name>
    <dbReference type="NCBI Taxonomy" id="582402"/>
    <lineage>
        <taxon>Bacteria</taxon>
        <taxon>Pseudomonadati</taxon>
        <taxon>Pseudomonadota</taxon>
        <taxon>Alphaproteobacteria</taxon>
        <taxon>Hyphomonadales</taxon>
        <taxon>Hyphomonadaceae</taxon>
        <taxon>Hirschia</taxon>
    </lineage>
</organism>
<dbReference type="InterPro" id="IPR023614">
    <property type="entry name" value="Porin_dom_sf"/>
</dbReference>
<dbReference type="RefSeq" id="WP_012777869.1">
    <property type="nucleotide sequence ID" value="NC_012982.1"/>
</dbReference>
<accession>C6XKB3</accession>
<evidence type="ECO:0000313" key="2">
    <source>
        <dbReference type="EMBL" id="ACT57711.1"/>
    </source>
</evidence>
<dbReference type="STRING" id="582402.Hbal_0009"/>
<feature type="domain" description="Porin" evidence="1">
    <location>
        <begin position="53"/>
        <end position="370"/>
    </location>
</feature>
<dbReference type="GO" id="GO:0015288">
    <property type="term" value="F:porin activity"/>
    <property type="evidence" value="ECO:0007669"/>
    <property type="project" value="InterPro"/>
</dbReference>
<dbReference type="AlphaFoldDB" id="C6XKB3"/>
<dbReference type="eggNOG" id="COG3203">
    <property type="taxonomic scope" value="Bacteria"/>
</dbReference>
<reference evidence="3" key="1">
    <citation type="journal article" date="2011" name="J. Bacteriol.">
        <title>Genome sequences of eight morphologically diverse alphaproteobacteria.</title>
        <authorList>
            <consortium name="US DOE Joint Genome Institute"/>
            <person name="Brown P.J."/>
            <person name="Kysela D.T."/>
            <person name="Buechlein A."/>
            <person name="Hemmerich C."/>
            <person name="Brun Y.V."/>
        </authorList>
    </citation>
    <scope>NUCLEOTIDE SEQUENCE [LARGE SCALE GENOMIC DNA]</scope>
    <source>
        <strain evidence="3">ATCC 49814 / DSM 5838 / IFAM 1418</strain>
    </source>
</reference>
<name>C6XKB3_HIRBI</name>
<gene>
    <name evidence="2" type="ordered locus">Hbal_0009</name>
</gene>
<proteinExistence type="predicted"/>
<dbReference type="KEGG" id="hba:Hbal_0009"/>
<keyword evidence="3" id="KW-1185">Reference proteome</keyword>
<protein>
    <recommendedName>
        <fullName evidence="1">Porin domain-containing protein</fullName>
    </recommendedName>
</protein>
<dbReference type="Proteomes" id="UP000002745">
    <property type="component" value="Chromosome"/>
</dbReference>
<dbReference type="Pfam" id="PF13609">
    <property type="entry name" value="Porin_4"/>
    <property type="match status" value="1"/>
</dbReference>
<dbReference type="OrthoDB" id="6758483at2"/>
<dbReference type="HOGENOM" id="CLU_668639_0_0_5"/>
<dbReference type="SUPFAM" id="SSF56935">
    <property type="entry name" value="Porins"/>
    <property type="match status" value="1"/>
</dbReference>
<dbReference type="Gene3D" id="2.40.160.10">
    <property type="entry name" value="Porin"/>
    <property type="match status" value="1"/>
</dbReference>
<sequence length="396" mass="42823">MKYQNLISGFFVVATGAGSVGQSAQAQDNPIEFNAEAVFLGRLIDENNSSESQPFATQFGVGIEKKHYFDNGMSLGFVGEIRGQIDNETRQGFAGHLQFDSNELAENSDFTGIRAPSTGLSVSSNEVDYGPYGSLEQAFLYLKSGWGELSVGRDIGAAARLDARPPRVMQFGSPNSSRLNATSSSIVRSRNDVTGPSTKITYMSPRLLGFRAGASYTPKANAKGVDFSSSVNTAGVKNANLEDVYEAGLSFSHLFRDQDFRIRLGLTGINATSSSANSRFGDYAAIGGGAEFEKGDWKLGGRYIDADNAIESENANYRAWEIGLTREINDWVVGAEFGSAKDKLLDISGENFSLGVSKPLNKFVDIGVSYISSKTEFFNQEIEGNGAVFELIVRYE</sequence>
<dbReference type="GO" id="GO:0016020">
    <property type="term" value="C:membrane"/>
    <property type="evidence" value="ECO:0007669"/>
    <property type="project" value="InterPro"/>
</dbReference>
<dbReference type="InterPro" id="IPR033900">
    <property type="entry name" value="Gram_neg_porin_domain"/>
</dbReference>
<evidence type="ECO:0000259" key="1">
    <source>
        <dbReference type="Pfam" id="PF13609"/>
    </source>
</evidence>
<evidence type="ECO:0000313" key="3">
    <source>
        <dbReference type="Proteomes" id="UP000002745"/>
    </source>
</evidence>
<dbReference type="EMBL" id="CP001678">
    <property type="protein sequence ID" value="ACT57711.1"/>
    <property type="molecule type" value="Genomic_DNA"/>
</dbReference>